<evidence type="ECO:0000256" key="3">
    <source>
        <dbReference type="ARBA" id="ARBA00022630"/>
    </source>
</evidence>
<dbReference type="Pfam" id="PF07156">
    <property type="entry name" value="Prenylcys_lyase"/>
    <property type="match status" value="2"/>
</dbReference>
<name>A0A550CLU3_9AGAR</name>
<evidence type="ECO:0000256" key="1">
    <source>
        <dbReference type="ARBA" id="ARBA00001974"/>
    </source>
</evidence>
<dbReference type="InterPro" id="IPR010795">
    <property type="entry name" value="Prenylcys_lyase"/>
</dbReference>
<organism evidence="10 11">
    <name type="scientific">Schizophyllum amplum</name>
    <dbReference type="NCBI Taxonomy" id="97359"/>
    <lineage>
        <taxon>Eukaryota</taxon>
        <taxon>Fungi</taxon>
        <taxon>Dikarya</taxon>
        <taxon>Basidiomycota</taxon>
        <taxon>Agaricomycotina</taxon>
        <taxon>Agaricomycetes</taxon>
        <taxon>Agaricomycetidae</taxon>
        <taxon>Agaricales</taxon>
        <taxon>Schizophyllaceae</taxon>
        <taxon>Schizophyllum</taxon>
    </lineage>
</organism>
<feature type="signal peptide" evidence="8">
    <location>
        <begin position="1"/>
        <end position="16"/>
    </location>
</feature>
<keyword evidence="4 8" id="KW-0732">Signal</keyword>
<dbReference type="GO" id="GO:0001735">
    <property type="term" value="F:prenylcysteine oxidase activity"/>
    <property type="evidence" value="ECO:0007669"/>
    <property type="project" value="InterPro"/>
</dbReference>
<evidence type="ECO:0000256" key="2">
    <source>
        <dbReference type="ARBA" id="ARBA00009967"/>
    </source>
</evidence>
<evidence type="ECO:0000313" key="11">
    <source>
        <dbReference type="Proteomes" id="UP000320762"/>
    </source>
</evidence>
<evidence type="ECO:0000256" key="4">
    <source>
        <dbReference type="ARBA" id="ARBA00022729"/>
    </source>
</evidence>
<evidence type="ECO:0000256" key="8">
    <source>
        <dbReference type="SAM" id="SignalP"/>
    </source>
</evidence>
<dbReference type="EMBL" id="VDMD01000004">
    <property type="protein sequence ID" value="TRM65773.1"/>
    <property type="molecule type" value="Genomic_DNA"/>
</dbReference>
<evidence type="ECO:0000313" key="10">
    <source>
        <dbReference type="EMBL" id="TRM65773.1"/>
    </source>
</evidence>
<dbReference type="STRING" id="97359.A0A550CLU3"/>
<comment type="similarity">
    <text evidence="2">Belongs to the prenylcysteine oxidase family.</text>
</comment>
<dbReference type="AlphaFoldDB" id="A0A550CLU3"/>
<evidence type="ECO:0000256" key="7">
    <source>
        <dbReference type="ARBA" id="ARBA00023180"/>
    </source>
</evidence>
<keyword evidence="6" id="KW-0560">Oxidoreductase</keyword>
<evidence type="ECO:0000256" key="5">
    <source>
        <dbReference type="ARBA" id="ARBA00022827"/>
    </source>
</evidence>
<dbReference type="SUPFAM" id="SSF51905">
    <property type="entry name" value="FAD/NAD(P)-binding domain"/>
    <property type="match status" value="1"/>
</dbReference>
<dbReference type="PANTHER" id="PTHR15944:SF0">
    <property type="entry name" value="PRENYLCYSTEINE LYASE DOMAIN-CONTAINING PROTEIN"/>
    <property type="match status" value="1"/>
</dbReference>
<dbReference type="InterPro" id="IPR017046">
    <property type="entry name" value="Prenylcysteine_Oxase1"/>
</dbReference>
<accession>A0A550CLU3</accession>
<gene>
    <name evidence="10" type="ORF">BD626DRAFT_485778</name>
</gene>
<keyword evidence="11" id="KW-1185">Reference proteome</keyword>
<keyword evidence="7" id="KW-0325">Glycoprotein</keyword>
<feature type="domain" description="Prenylcysteine lyase" evidence="9">
    <location>
        <begin position="142"/>
        <end position="304"/>
    </location>
</feature>
<proteinExistence type="inferred from homology"/>
<dbReference type="GO" id="GO:0030327">
    <property type="term" value="P:prenylated protein catabolic process"/>
    <property type="evidence" value="ECO:0007669"/>
    <property type="project" value="TreeGrafter"/>
</dbReference>
<feature type="chain" id="PRO_5021763189" description="Prenylcysteine lyase domain-containing protein" evidence="8">
    <location>
        <begin position="17"/>
        <end position="439"/>
    </location>
</feature>
<protein>
    <recommendedName>
        <fullName evidence="9">Prenylcysteine lyase domain-containing protein</fullName>
    </recommendedName>
</protein>
<dbReference type="Gene3D" id="3.50.50.60">
    <property type="entry name" value="FAD/NAD(P)-binding domain"/>
    <property type="match status" value="1"/>
</dbReference>
<reference evidence="10 11" key="1">
    <citation type="journal article" date="2019" name="New Phytol.">
        <title>Comparative genomics reveals unique wood-decay strategies and fruiting body development in the Schizophyllaceae.</title>
        <authorList>
            <person name="Almasi E."/>
            <person name="Sahu N."/>
            <person name="Krizsan K."/>
            <person name="Balint B."/>
            <person name="Kovacs G.M."/>
            <person name="Kiss B."/>
            <person name="Cseklye J."/>
            <person name="Drula E."/>
            <person name="Henrissat B."/>
            <person name="Nagy I."/>
            <person name="Chovatia M."/>
            <person name="Adam C."/>
            <person name="LaButti K."/>
            <person name="Lipzen A."/>
            <person name="Riley R."/>
            <person name="Grigoriev I.V."/>
            <person name="Nagy L.G."/>
        </authorList>
    </citation>
    <scope>NUCLEOTIDE SEQUENCE [LARGE SCALE GENOMIC DNA]</scope>
    <source>
        <strain evidence="10 11">NL-1724</strain>
    </source>
</reference>
<comment type="caution">
    <text evidence="10">The sequence shown here is derived from an EMBL/GenBank/DDBJ whole genome shotgun (WGS) entry which is preliminary data.</text>
</comment>
<dbReference type="InterPro" id="IPR036188">
    <property type="entry name" value="FAD/NAD-bd_sf"/>
</dbReference>
<dbReference type="OrthoDB" id="437369at2759"/>
<keyword evidence="5" id="KW-0274">FAD</keyword>
<dbReference type="GO" id="GO:0030328">
    <property type="term" value="P:prenylcysteine catabolic process"/>
    <property type="evidence" value="ECO:0007669"/>
    <property type="project" value="InterPro"/>
</dbReference>
<evidence type="ECO:0000259" key="9">
    <source>
        <dbReference type="Pfam" id="PF07156"/>
    </source>
</evidence>
<feature type="domain" description="Prenylcysteine lyase" evidence="9">
    <location>
        <begin position="340"/>
        <end position="408"/>
    </location>
</feature>
<sequence>MRTSCALLVLPLACSAFQLPFKVPFLSSNSVVEPEPPTGTPRIAIIAAFWIAATKERFGLDVEVDVYEKESYVGGRSTIVYPYNDTTLPPVELGGSIFVKANKNMWRASEEFNLTRRNFDDPNSTMGVWDGSSMLFSVGDGWWENAKMLWRFGMAPLKAKWITDNMISKYLRLYAPDTPRWEDVKDLTSQLGVADLLEQTAQASLKRKASTRVNYGQNIDDMHAFGATCSIATSGATGIEGGNYQIFEHFLKHSGANVYLNTPVVSISDSHTFWTVRTAGTAKAYKAVIFATSFHSSGITLNAPNAAEVPEVPYYSLMRRHNGTVPEFNSLAYHGAIRDGEWVVKIFSQQELSDEWLSDIFIGQVGWVHRKEWDAYPRLLPNSPMPQFISTMETETVAARNVVDLLLNDAFGLSICGHRLSAPASRAAQDPNFVYGWDC</sequence>
<evidence type="ECO:0000256" key="6">
    <source>
        <dbReference type="ARBA" id="ARBA00023002"/>
    </source>
</evidence>
<keyword evidence="3" id="KW-0285">Flavoprotein</keyword>
<comment type="cofactor">
    <cofactor evidence="1">
        <name>FAD</name>
        <dbReference type="ChEBI" id="CHEBI:57692"/>
    </cofactor>
</comment>
<dbReference type="Proteomes" id="UP000320762">
    <property type="component" value="Unassembled WGS sequence"/>
</dbReference>
<dbReference type="PANTHER" id="PTHR15944">
    <property type="entry name" value="FARNESYLCYSTEINE LYASE"/>
    <property type="match status" value="1"/>
</dbReference>